<dbReference type="InParanoid" id="A0A3P8VT89"/>
<dbReference type="OMA" id="LWRTCEG"/>
<evidence type="ECO:0000256" key="3">
    <source>
        <dbReference type="ARBA" id="ARBA00022989"/>
    </source>
</evidence>
<feature type="transmembrane region" description="Helical" evidence="5">
    <location>
        <begin position="173"/>
        <end position="198"/>
    </location>
</feature>
<dbReference type="GeneTree" id="ENSGT00390000011615"/>
<dbReference type="PANTHER" id="PTHR20516:SF1">
    <property type="entry name" value="TRANSMEMBRANE PROTEIN 235"/>
    <property type="match status" value="1"/>
</dbReference>
<dbReference type="KEGG" id="csem:103392829"/>
<dbReference type="Pfam" id="PF13903">
    <property type="entry name" value="Claudin_2"/>
    <property type="match status" value="1"/>
</dbReference>
<sequence>MMRYSSVVLSAGFTGLLSFSLLAVAIGTDYWYIIDVNKPNYTAPDDLSIRSGLWRIYEGAKRSSVIPFFSANMSSLTEVEKQLLGLHHVVVILLPLSLVLLVFGWIFGLVSSLACSPKLLAGSATYFLFCSLFTLSGLLVYIRYSNRAMEEFQQAVSPENLAYVNVSFGWSFAIAWLSYSLEVATGLLLMLAASIILLKGRFDSGVAIARL</sequence>
<keyword evidence="3 5" id="KW-1133">Transmembrane helix</keyword>
<protein>
    <submittedName>
        <fullName evidence="6">Transmembrane protein 235-like</fullName>
    </submittedName>
</protein>
<keyword evidence="4 5" id="KW-0472">Membrane</keyword>
<dbReference type="RefSeq" id="XP_008327785.1">
    <property type="nucleotide sequence ID" value="XM_008329563.3"/>
</dbReference>
<dbReference type="OrthoDB" id="9626630at2759"/>
<dbReference type="GO" id="GO:0016324">
    <property type="term" value="C:apical plasma membrane"/>
    <property type="evidence" value="ECO:0007669"/>
    <property type="project" value="TreeGrafter"/>
</dbReference>
<reference evidence="6" key="2">
    <citation type="submission" date="2025-08" db="UniProtKB">
        <authorList>
            <consortium name="Ensembl"/>
        </authorList>
    </citation>
    <scope>IDENTIFICATION</scope>
</reference>
<evidence type="ECO:0000256" key="2">
    <source>
        <dbReference type="ARBA" id="ARBA00022692"/>
    </source>
</evidence>
<dbReference type="Gene3D" id="1.20.140.150">
    <property type="match status" value="1"/>
</dbReference>
<comment type="subcellular location">
    <subcellularLocation>
        <location evidence="1">Membrane</location>
        <topology evidence="1">Multi-pass membrane protein</topology>
    </subcellularLocation>
</comment>
<organism evidence="6 7">
    <name type="scientific">Cynoglossus semilaevis</name>
    <name type="common">Tongue sole</name>
    <dbReference type="NCBI Taxonomy" id="244447"/>
    <lineage>
        <taxon>Eukaryota</taxon>
        <taxon>Metazoa</taxon>
        <taxon>Chordata</taxon>
        <taxon>Craniata</taxon>
        <taxon>Vertebrata</taxon>
        <taxon>Euteleostomi</taxon>
        <taxon>Actinopterygii</taxon>
        <taxon>Neopterygii</taxon>
        <taxon>Teleostei</taxon>
        <taxon>Neoteleostei</taxon>
        <taxon>Acanthomorphata</taxon>
        <taxon>Carangaria</taxon>
        <taxon>Pleuronectiformes</taxon>
        <taxon>Pleuronectoidei</taxon>
        <taxon>Cynoglossidae</taxon>
        <taxon>Cynoglossinae</taxon>
        <taxon>Cynoglossus</taxon>
    </lineage>
</organism>
<proteinExistence type="predicted"/>
<reference evidence="6" key="3">
    <citation type="submission" date="2025-09" db="UniProtKB">
        <authorList>
            <consortium name="Ensembl"/>
        </authorList>
    </citation>
    <scope>IDENTIFICATION</scope>
</reference>
<dbReference type="Proteomes" id="UP000265120">
    <property type="component" value="Chromosome 17"/>
</dbReference>
<reference evidence="6 7" key="1">
    <citation type="journal article" date="2014" name="Nat. Genet.">
        <title>Whole-genome sequence of a flatfish provides insights into ZW sex chromosome evolution and adaptation to a benthic lifestyle.</title>
        <authorList>
            <person name="Chen S."/>
            <person name="Zhang G."/>
            <person name="Shao C."/>
            <person name="Huang Q."/>
            <person name="Liu G."/>
            <person name="Zhang P."/>
            <person name="Song W."/>
            <person name="An N."/>
            <person name="Chalopin D."/>
            <person name="Volff J.N."/>
            <person name="Hong Y."/>
            <person name="Li Q."/>
            <person name="Sha Z."/>
            <person name="Zhou H."/>
            <person name="Xie M."/>
            <person name="Yu Q."/>
            <person name="Liu Y."/>
            <person name="Xiang H."/>
            <person name="Wang N."/>
            <person name="Wu K."/>
            <person name="Yang C."/>
            <person name="Zhou Q."/>
            <person name="Liao X."/>
            <person name="Yang L."/>
            <person name="Hu Q."/>
            <person name="Zhang J."/>
            <person name="Meng L."/>
            <person name="Jin L."/>
            <person name="Tian Y."/>
            <person name="Lian J."/>
            <person name="Yang J."/>
            <person name="Miao G."/>
            <person name="Liu S."/>
            <person name="Liang Z."/>
            <person name="Yan F."/>
            <person name="Li Y."/>
            <person name="Sun B."/>
            <person name="Zhang H."/>
            <person name="Zhang J."/>
            <person name="Zhu Y."/>
            <person name="Du M."/>
            <person name="Zhao Y."/>
            <person name="Schartl M."/>
            <person name="Tang Q."/>
            <person name="Wang J."/>
        </authorList>
    </citation>
    <scope>NUCLEOTIDE SEQUENCE</scope>
</reference>
<dbReference type="InterPro" id="IPR039951">
    <property type="entry name" value="TMEM114/TMEM235"/>
</dbReference>
<feature type="transmembrane region" description="Helical" evidence="5">
    <location>
        <begin position="119"/>
        <end position="142"/>
    </location>
</feature>
<dbReference type="FunCoup" id="A0A3P8VT89">
    <property type="interactions" value="1"/>
</dbReference>
<dbReference type="InterPro" id="IPR004031">
    <property type="entry name" value="PMP22/EMP/MP20/Claudin"/>
</dbReference>
<dbReference type="AlphaFoldDB" id="A0A3P8VT89"/>
<evidence type="ECO:0000256" key="4">
    <source>
        <dbReference type="ARBA" id="ARBA00023136"/>
    </source>
</evidence>
<name>A0A3P8VT89_CYNSE</name>
<evidence type="ECO:0000313" key="6">
    <source>
        <dbReference type="Ensembl" id="ENSCSEP00000017552.1"/>
    </source>
</evidence>
<keyword evidence="7" id="KW-1185">Reference proteome</keyword>
<accession>A0A3P8VT89</accession>
<dbReference type="Ensembl" id="ENSCSET00000017771.1">
    <property type="protein sequence ID" value="ENSCSEP00000017552.1"/>
    <property type="gene ID" value="ENSCSEG00000011264.1"/>
</dbReference>
<feature type="transmembrane region" description="Helical" evidence="5">
    <location>
        <begin position="85"/>
        <end position="107"/>
    </location>
</feature>
<evidence type="ECO:0000313" key="7">
    <source>
        <dbReference type="Proteomes" id="UP000265120"/>
    </source>
</evidence>
<evidence type="ECO:0000256" key="1">
    <source>
        <dbReference type="ARBA" id="ARBA00004141"/>
    </source>
</evidence>
<dbReference type="PANTHER" id="PTHR20516">
    <property type="entry name" value="TRANSMEMBRANE PROTEIN 114/235 FAMILY MEMBER"/>
    <property type="match status" value="1"/>
</dbReference>
<evidence type="ECO:0000256" key="5">
    <source>
        <dbReference type="SAM" id="Phobius"/>
    </source>
</evidence>
<keyword evidence="2 5" id="KW-0812">Transmembrane</keyword>
<dbReference type="GeneID" id="103392829"/>